<evidence type="ECO:0000313" key="2">
    <source>
        <dbReference type="Proteomes" id="UP001154282"/>
    </source>
</evidence>
<dbReference type="Proteomes" id="UP001154282">
    <property type="component" value="Unassembled WGS sequence"/>
</dbReference>
<keyword evidence="2" id="KW-1185">Reference proteome</keyword>
<proteinExistence type="predicted"/>
<gene>
    <name evidence="1" type="ORF">LITE_LOCUS18210</name>
</gene>
<evidence type="ECO:0000313" key="1">
    <source>
        <dbReference type="EMBL" id="CAI0419992.1"/>
    </source>
</evidence>
<protein>
    <submittedName>
        <fullName evidence="1">Uncharacterized protein</fullName>
    </submittedName>
</protein>
<accession>A0AAV0KD64</accession>
<name>A0AAV0KD64_9ROSI</name>
<dbReference type="AlphaFoldDB" id="A0AAV0KD64"/>
<organism evidence="1 2">
    <name type="scientific">Linum tenue</name>
    <dbReference type="NCBI Taxonomy" id="586396"/>
    <lineage>
        <taxon>Eukaryota</taxon>
        <taxon>Viridiplantae</taxon>
        <taxon>Streptophyta</taxon>
        <taxon>Embryophyta</taxon>
        <taxon>Tracheophyta</taxon>
        <taxon>Spermatophyta</taxon>
        <taxon>Magnoliopsida</taxon>
        <taxon>eudicotyledons</taxon>
        <taxon>Gunneridae</taxon>
        <taxon>Pentapetalae</taxon>
        <taxon>rosids</taxon>
        <taxon>fabids</taxon>
        <taxon>Malpighiales</taxon>
        <taxon>Linaceae</taxon>
        <taxon>Linum</taxon>
    </lineage>
</organism>
<dbReference type="EMBL" id="CAMGYJ010000005">
    <property type="protein sequence ID" value="CAI0419992.1"/>
    <property type="molecule type" value="Genomic_DNA"/>
</dbReference>
<reference evidence="1" key="1">
    <citation type="submission" date="2022-08" db="EMBL/GenBank/DDBJ databases">
        <authorList>
            <person name="Gutierrez-Valencia J."/>
        </authorList>
    </citation>
    <scope>NUCLEOTIDE SEQUENCE</scope>
</reference>
<comment type="caution">
    <text evidence="1">The sequence shown here is derived from an EMBL/GenBank/DDBJ whole genome shotgun (WGS) entry which is preliminary data.</text>
</comment>
<sequence length="50" mass="5734">MTGNTVHCPLQVWNQCHLSHWRSVGQQMSSERNMANLQQEADQIPLMLAI</sequence>